<evidence type="ECO:0000256" key="3">
    <source>
        <dbReference type="ARBA" id="ARBA00009085"/>
    </source>
</evidence>
<dbReference type="PROSITE" id="PS00973">
    <property type="entry name" value="USP_2"/>
    <property type="match status" value="1"/>
</dbReference>
<dbReference type="SUPFAM" id="SSF54001">
    <property type="entry name" value="Cysteine proteinases"/>
    <property type="match status" value="1"/>
</dbReference>
<dbReference type="InterPro" id="IPR028889">
    <property type="entry name" value="USP"/>
</dbReference>
<evidence type="ECO:0000256" key="9">
    <source>
        <dbReference type="ARBA" id="ARBA00023242"/>
    </source>
</evidence>
<evidence type="ECO:0000256" key="10">
    <source>
        <dbReference type="SAM" id="MobiDB-lite"/>
    </source>
</evidence>
<gene>
    <name evidence="14" type="ORF">K493DRAFT_29573</name>
</gene>
<feature type="compositionally biased region" description="Basic and acidic residues" evidence="10">
    <location>
        <begin position="1063"/>
        <end position="1074"/>
    </location>
</feature>
<dbReference type="Pfam" id="PF00443">
    <property type="entry name" value="UCH"/>
    <property type="match status" value="1"/>
</dbReference>
<dbReference type="EC" id="3.4.19.12" evidence="4"/>
<feature type="compositionally biased region" description="Basic and acidic residues" evidence="10">
    <location>
        <begin position="601"/>
        <end position="610"/>
    </location>
</feature>
<dbReference type="GO" id="GO:0004197">
    <property type="term" value="F:cysteine-type endopeptidase activity"/>
    <property type="evidence" value="ECO:0007669"/>
    <property type="project" value="InterPro"/>
</dbReference>
<feature type="region of interest" description="Disordered" evidence="10">
    <location>
        <begin position="360"/>
        <end position="535"/>
    </location>
</feature>
<dbReference type="SUPFAM" id="SSF54236">
    <property type="entry name" value="Ubiquitin-like"/>
    <property type="match status" value="1"/>
</dbReference>
<dbReference type="PANTHER" id="PTHR24006">
    <property type="entry name" value="UBIQUITIN CARBOXYL-TERMINAL HYDROLASE"/>
    <property type="match status" value="1"/>
</dbReference>
<dbReference type="EMBL" id="MCFE01000020">
    <property type="protein sequence ID" value="ORY05993.1"/>
    <property type="molecule type" value="Genomic_DNA"/>
</dbReference>
<keyword evidence="15" id="KW-1185">Reference proteome</keyword>
<dbReference type="InterPro" id="IPR050164">
    <property type="entry name" value="Peptidase_C19"/>
</dbReference>
<evidence type="ECO:0000256" key="8">
    <source>
        <dbReference type="ARBA" id="ARBA00022807"/>
    </source>
</evidence>
<dbReference type="GO" id="GO:0004843">
    <property type="term" value="F:cysteine-type deubiquitinase activity"/>
    <property type="evidence" value="ECO:0007669"/>
    <property type="project" value="UniProtKB-EC"/>
</dbReference>
<name>A0A1Y1Z6V8_9FUNG</name>
<dbReference type="PROSITE" id="PS50053">
    <property type="entry name" value="UBIQUITIN_2"/>
    <property type="match status" value="1"/>
</dbReference>
<keyword evidence="7" id="KW-0378">Hydrolase</keyword>
<dbReference type="InterPro" id="IPR035927">
    <property type="entry name" value="DUSP-like_sf"/>
</dbReference>
<reference evidence="14 15" key="1">
    <citation type="submission" date="2016-07" db="EMBL/GenBank/DDBJ databases">
        <title>Pervasive Adenine N6-methylation of Active Genes in Fungi.</title>
        <authorList>
            <consortium name="DOE Joint Genome Institute"/>
            <person name="Mondo S.J."/>
            <person name="Dannebaum R.O."/>
            <person name="Kuo R.C."/>
            <person name="Labutti K."/>
            <person name="Haridas S."/>
            <person name="Kuo A."/>
            <person name="Salamov A."/>
            <person name="Ahrendt S.R."/>
            <person name="Lipzen A."/>
            <person name="Sullivan W."/>
            <person name="Andreopoulos W.B."/>
            <person name="Clum A."/>
            <person name="Lindquist E."/>
            <person name="Daum C."/>
            <person name="Ramamoorthy G.K."/>
            <person name="Gryganskyi A."/>
            <person name="Culley D."/>
            <person name="Magnuson J.K."/>
            <person name="James T.Y."/>
            <person name="O'Malley M.A."/>
            <person name="Stajich J.E."/>
            <person name="Spatafora J.W."/>
            <person name="Visel A."/>
            <person name="Grigoriev I.V."/>
        </authorList>
    </citation>
    <scope>NUCLEOTIDE SEQUENCE [LARGE SCALE GENOMIC DNA]</scope>
    <source>
        <strain evidence="14 15">CBS 931.73</strain>
    </source>
</reference>
<evidence type="ECO:0000256" key="2">
    <source>
        <dbReference type="ARBA" id="ARBA00004123"/>
    </source>
</evidence>
<keyword evidence="8" id="KW-0788">Thiol protease</keyword>
<dbReference type="Pfam" id="PF00240">
    <property type="entry name" value="ubiquitin"/>
    <property type="match status" value="1"/>
</dbReference>
<feature type="domain" description="USP" evidence="12">
    <location>
        <begin position="111"/>
        <end position="636"/>
    </location>
</feature>
<evidence type="ECO:0000313" key="14">
    <source>
        <dbReference type="EMBL" id="ORY05993.1"/>
    </source>
</evidence>
<keyword evidence="5" id="KW-0645">Protease</keyword>
<dbReference type="InParanoid" id="A0A1Y1Z6V8"/>
<dbReference type="Gene3D" id="3.90.70.10">
    <property type="entry name" value="Cysteine proteinases"/>
    <property type="match status" value="2"/>
</dbReference>
<dbReference type="AlphaFoldDB" id="A0A1Y1Z6V8"/>
<dbReference type="Proteomes" id="UP000193498">
    <property type="component" value="Unassembled WGS sequence"/>
</dbReference>
<dbReference type="InterPro" id="IPR038765">
    <property type="entry name" value="Papain-like_cys_pep_sf"/>
</dbReference>
<dbReference type="GO" id="GO:0005634">
    <property type="term" value="C:nucleus"/>
    <property type="evidence" value="ECO:0007669"/>
    <property type="project" value="UniProtKB-SubCell"/>
</dbReference>
<dbReference type="CDD" id="cd01795">
    <property type="entry name" value="Ubl_USP48"/>
    <property type="match status" value="1"/>
</dbReference>
<dbReference type="InterPro" id="IPR001394">
    <property type="entry name" value="Peptidase_C19_UCH"/>
</dbReference>
<feature type="compositionally biased region" description="Low complexity" evidence="10">
    <location>
        <begin position="449"/>
        <end position="467"/>
    </location>
</feature>
<evidence type="ECO:0000256" key="4">
    <source>
        <dbReference type="ARBA" id="ARBA00012759"/>
    </source>
</evidence>
<dbReference type="GO" id="GO:0006508">
    <property type="term" value="P:proteolysis"/>
    <property type="evidence" value="ECO:0007669"/>
    <property type="project" value="UniProtKB-KW"/>
</dbReference>
<dbReference type="InterPro" id="IPR044743">
    <property type="entry name" value="Ubl_USP48"/>
</dbReference>
<dbReference type="InterPro" id="IPR029071">
    <property type="entry name" value="Ubiquitin-like_domsf"/>
</dbReference>
<keyword evidence="6" id="KW-0833">Ubl conjugation pathway</keyword>
<protein>
    <recommendedName>
        <fullName evidence="4">ubiquitinyl hydrolase 1</fullName>
        <ecNumber evidence="4">3.4.19.12</ecNumber>
    </recommendedName>
</protein>
<dbReference type="PROSITE" id="PS50235">
    <property type="entry name" value="USP_3"/>
    <property type="match status" value="1"/>
</dbReference>
<evidence type="ECO:0000256" key="6">
    <source>
        <dbReference type="ARBA" id="ARBA00022786"/>
    </source>
</evidence>
<proteinExistence type="inferred from homology"/>
<sequence length="1184" mass="134695">MSNSKRGDQSSWINDASLESVDKITLNHLAKFYGITSTAGKPYCPNRYSPRVSVEKKTRCTNSRCKENPNCLNHLGQEYWEREDSFERYCQIKGLSTTHAGVRTRTEGNPVGLKNLGATCYVNSLLQVWFYNLNIRKGIYEFEHKEQRNPICFQLQRAFAFLEYGHQDTYDPVQFVEALELNADEEQDVQEFSKLFTALLNSIFETQEKVNLRNLFKDQFEGEYEYGTKCSKCKRISQRREMFHELELNIKDNSSLEQCVERFLKPETMKGEDQYFCSECDSKQNATRTTRISRLPNVLNVQLMRFVYDTKTFTKKKNTARIRFPRALDARMLLDSSPRRRRSSAVEFIKGASLDRKRKRFAKDGDHHPKAVVKSEPSGSGLETEEFVNITDVDDSPGSPATSTLGENIIDVTTLDEDVAQEPRSDVVHDPDASESADQAIDVGTEALSQPNSPVPSSSEPSSAFLPPKRPSNGSTQTPKPEEGEAQSTDPIDGSKSDQSDKGPRKPSKESEMAPSPDGETQKGAVPSESAAESDSSYVYDLTAVLTHEGPSAYSGHYSAYVFNAGKQCWFKFDDEKVTNEGPILNLQTPNETKSKRKRSTGAEKAKTDDDTADLTEGEGDYCSSRDAYMLIYTKRKMVEPQMAQPMDAIMQEVQQVNHLTHRQAHAQSKSLLSAREEFDRERESRRVIYSAWHVTDEAEYSYFFPKSLLQDWVCGPFGQAEESKSSSPEGSPSAPATMACAHGNLSPYQMKSVKRVNKVCGELLTQQHSDWEQVFSTDQLCRDCAFQFLKERRYHIQHLKDVQEFEKALKAKSEVQYLISKAWVKEWCKKAPEFDWEDISSDPFPEYGPYGLDVRCTHGGVSLDLSNCRQIPQKAVEVLVRLFPHYEPPREFGPPCEKCVMEQGCGKPSSAKVLKEAEDERNECRHLVIQSRKELATLSEPSYYVIDNAFIQEWRSFVRNPGSKPRPEKFDNSFLFCQHGKLHYDFSDPIDQPVLNNLSFLTDSEWAVFQSHYAGGPEVQFKKPIVEDQVVYETIPDVCPECVVNRRLDFQEAVIHICRKEEANHSESPEEGKSKRRPTPGTRASQRSKSNIRARITVRKDDTVKDIKVKIMDKLNINPLYQRLYFLDQELVDNGVSVRELGVLPNSQIFLSEIEPMDEDEETWEDQIAKGEETGFKGTSLLA</sequence>
<dbReference type="PROSITE" id="PS51283">
    <property type="entry name" value="DUSP"/>
    <property type="match status" value="1"/>
</dbReference>
<feature type="compositionally biased region" description="Basic and acidic residues" evidence="10">
    <location>
        <begin position="421"/>
        <end position="432"/>
    </location>
</feature>
<evidence type="ECO:0000259" key="11">
    <source>
        <dbReference type="PROSITE" id="PS50053"/>
    </source>
</evidence>
<dbReference type="OrthoDB" id="289038at2759"/>
<dbReference type="PROSITE" id="PS00972">
    <property type="entry name" value="USP_1"/>
    <property type="match status" value="1"/>
</dbReference>
<comment type="subcellular location">
    <subcellularLocation>
        <location evidence="2">Nucleus</location>
    </subcellularLocation>
</comment>
<feature type="compositionally biased region" description="Basic and acidic residues" evidence="10">
    <location>
        <begin position="493"/>
        <end position="512"/>
    </location>
</feature>
<feature type="region of interest" description="Disordered" evidence="10">
    <location>
        <begin position="582"/>
        <end position="619"/>
    </location>
</feature>
<evidence type="ECO:0000313" key="15">
    <source>
        <dbReference type="Proteomes" id="UP000193498"/>
    </source>
</evidence>
<organism evidence="14 15">
    <name type="scientific">Basidiobolus meristosporus CBS 931.73</name>
    <dbReference type="NCBI Taxonomy" id="1314790"/>
    <lineage>
        <taxon>Eukaryota</taxon>
        <taxon>Fungi</taxon>
        <taxon>Fungi incertae sedis</taxon>
        <taxon>Zoopagomycota</taxon>
        <taxon>Entomophthoromycotina</taxon>
        <taxon>Basidiobolomycetes</taxon>
        <taxon>Basidiobolales</taxon>
        <taxon>Basidiobolaceae</taxon>
        <taxon>Basidiobolus</taxon>
    </lineage>
</organism>
<accession>A0A1Y1Z6V8</accession>
<evidence type="ECO:0000256" key="5">
    <source>
        <dbReference type="ARBA" id="ARBA00022670"/>
    </source>
</evidence>
<feature type="domain" description="DUSP" evidence="13">
    <location>
        <begin position="916"/>
        <end position="1026"/>
    </location>
</feature>
<dbReference type="InterPro" id="IPR000626">
    <property type="entry name" value="Ubiquitin-like_dom"/>
</dbReference>
<feature type="region of interest" description="Disordered" evidence="10">
    <location>
        <begin position="1063"/>
        <end position="1092"/>
    </location>
</feature>
<evidence type="ECO:0000259" key="13">
    <source>
        <dbReference type="PROSITE" id="PS51283"/>
    </source>
</evidence>
<dbReference type="InterPro" id="IPR006615">
    <property type="entry name" value="Pept_C19_DUSP"/>
</dbReference>
<comment type="similarity">
    <text evidence="3">Belongs to the peptidase C19 family.</text>
</comment>
<dbReference type="SUPFAM" id="SSF143791">
    <property type="entry name" value="DUSP-like"/>
    <property type="match status" value="1"/>
</dbReference>
<evidence type="ECO:0000256" key="7">
    <source>
        <dbReference type="ARBA" id="ARBA00022801"/>
    </source>
</evidence>
<dbReference type="Gene3D" id="3.10.20.90">
    <property type="entry name" value="Phosphatidylinositol 3-kinase Catalytic Subunit, Chain A, domain 1"/>
    <property type="match status" value="1"/>
</dbReference>
<dbReference type="GO" id="GO:0005829">
    <property type="term" value="C:cytosol"/>
    <property type="evidence" value="ECO:0007669"/>
    <property type="project" value="TreeGrafter"/>
</dbReference>
<dbReference type="PANTHER" id="PTHR24006:SF722">
    <property type="entry name" value="UBIQUITIN CARBOXYL-TERMINAL HYDROLASE 48"/>
    <property type="match status" value="1"/>
</dbReference>
<dbReference type="InterPro" id="IPR018200">
    <property type="entry name" value="USP_CS"/>
</dbReference>
<comment type="caution">
    <text evidence="14">The sequence shown here is derived from an EMBL/GenBank/DDBJ whole genome shotgun (WGS) entry which is preliminary data.</text>
</comment>
<feature type="compositionally biased region" description="Polar residues" evidence="10">
    <location>
        <begin position="1083"/>
        <end position="1092"/>
    </location>
</feature>
<evidence type="ECO:0000259" key="12">
    <source>
        <dbReference type="PROSITE" id="PS50235"/>
    </source>
</evidence>
<comment type="catalytic activity">
    <reaction evidence="1">
        <text>Thiol-dependent hydrolysis of ester, thioester, amide, peptide and isopeptide bonds formed by the C-terminal Gly of ubiquitin (a 76-residue protein attached to proteins as an intracellular targeting signal).</text>
        <dbReference type="EC" id="3.4.19.12"/>
    </reaction>
</comment>
<feature type="domain" description="Ubiquitin-like" evidence="11">
    <location>
        <begin position="1097"/>
        <end position="1152"/>
    </location>
</feature>
<keyword evidence="9" id="KW-0539">Nucleus</keyword>
<evidence type="ECO:0000256" key="1">
    <source>
        <dbReference type="ARBA" id="ARBA00000707"/>
    </source>
</evidence>
<dbReference type="GO" id="GO:0016579">
    <property type="term" value="P:protein deubiquitination"/>
    <property type="evidence" value="ECO:0007669"/>
    <property type="project" value="InterPro"/>
</dbReference>
<dbReference type="STRING" id="1314790.A0A1Y1Z6V8"/>